<protein>
    <submittedName>
        <fullName evidence="2">Type II toxin-antitoxin system prevent-host-death family antitoxin</fullName>
    </submittedName>
</protein>
<accession>A0ABV1ZWV9</accession>
<reference evidence="2 3" key="1">
    <citation type="submission" date="2024-06" db="EMBL/GenBank/DDBJ databases">
        <authorList>
            <person name="Bataeva Y.V."/>
            <person name="Grigorian L.N."/>
            <person name="Solomentsev V.I."/>
        </authorList>
    </citation>
    <scope>NUCLEOTIDE SEQUENCE [LARGE SCALE GENOMIC DNA]</scope>
    <source>
        <strain evidence="3">SCPM-O-B-12605 (RCAM04882)</strain>
    </source>
</reference>
<evidence type="ECO:0000313" key="2">
    <source>
        <dbReference type="EMBL" id="MES0835595.1"/>
    </source>
</evidence>
<sequence length="170" mass="18387">MDAHPVGAVGIVLAAHSHDRSAQGLSLEGVLTRAPVVVVALGSRCSPPKVNKHANNASLALIWGMIVDMRTDTEQVELSVTEARDHFSERVNRAVYGGEVTFVTRGRNHHRAAAIVPADLVDHYEELLDERDARIAAERLADIEAGRSKVVPLDEAMSRLGLTEEDLDGP</sequence>
<evidence type="ECO:0000256" key="1">
    <source>
        <dbReference type="ARBA" id="ARBA00009981"/>
    </source>
</evidence>
<evidence type="ECO:0000313" key="3">
    <source>
        <dbReference type="Proteomes" id="UP001432401"/>
    </source>
</evidence>
<comment type="similarity">
    <text evidence="1">Belongs to the phD/YefM antitoxin family.</text>
</comment>
<dbReference type="EMBL" id="JBEQNB010000009">
    <property type="protein sequence ID" value="MES0835595.1"/>
    <property type="molecule type" value="Genomic_DNA"/>
</dbReference>
<keyword evidence="3" id="KW-1185">Reference proteome</keyword>
<dbReference type="RefSeq" id="WP_344178619.1">
    <property type="nucleotide sequence ID" value="NZ_JBEQNA010000011.1"/>
</dbReference>
<proteinExistence type="inferred from homology"/>
<dbReference type="Proteomes" id="UP001432401">
    <property type="component" value="Unassembled WGS sequence"/>
</dbReference>
<dbReference type="InterPro" id="IPR036165">
    <property type="entry name" value="YefM-like_sf"/>
</dbReference>
<organism evidence="2 3">
    <name type="scientific">Nocardiopsis tropica</name>
    <dbReference type="NCBI Taxonomy" id="109330"/>
    <lineage>
        <taxon>Bacteria</taxon>
        <taxon>Bacillati</taxon>
        <taxon>Actinomycetota</taxon>
        <taxon>Actinomycetes</taxon>
        <taxon>Streptosporangiales</taxon>
        <taxon>Nocardiopsidaceae</taxon>
        <taxon>Nocardiopsis</taxon>
    </lineage>
</organism>
<comment type="caution">
    <text evidence="2">The sequence shown here is derived from an EMBL/GenBank/DDBJ whole genome shotgun (WGS) entry which is preliminary data.</text>
</comment>
<name>A0ABV1ZWV9_9ACTN</name>
<dbReference type="NCBIfam" id="TIGR01552">
    <property type="entry name" value="phd_fam"/>
    <property type="match status" value="1"/>
</dbReference>
<gene>
    <name evidence="2" type="ORF">ABUK86_17585</name>
</gene>
<dbReference type="SUPFAM" id="SSF143120">
    <property type="entry name" value="YefM-like"/>
    <property type="match status" value="1"/>
</dbReference>